<evidence type="ECO:0000259" key="1">
    <source>
        <dbReference type="Pfam" id="PF12867"/>
    </source>
</evidence>
<name>A0ABT8LA33_9BACT</name>
<protein>
    <submittedName>
        <fullName evidence="2">DinB family protein</fullName>
    </submittedName>
</protein>
<evidence type="ECO:0000313" key="3">
    <source>
        <dbReference type="Proteomes" id="UP001172083"/>
    </source>
</evidence>
<gene>
    <name evidence="2" type="ORF">QQ020_17490</name>
</gene>
<proteinExistence type="predicted"/>
<dbReference type="SUPFAM" id="SSF109854">
    <property type="entry name" value="DinB/YfiT-like putative metalloenzymes"/>
    <property type="match status" value="1"/>
</dbReference>
<dbReference type="EMBL" id="JAUJEB010000004">
    <property type="protein sequence ID" value="MDN5213872.1"/>
    <property type="molecule type" value="Genomic_DNA"/>
</dbReference>
<dbReference type="InterPro" id="IPR034660">
    <property type="entry name" value="DinB/YfiT-like"/>
</dbReference>
<dbReference type="RefSeq" id="WP_346759211.1">
    <property type="nucleotide sequence ID" value="NZ_JAUJEB010000004.1"/>
</dbReference>
<organism evidence="2 3">
    <name type="scientific">Agaribacillus aureus</name>
    <dbReference type="NCBI Taxonomy" id="3051825"/>
    <lineage>
        <taxon>Bacteria</taxon>
        <taxon>Pseudomonadati</taxon>
        <taxon>Bacteroidota</taxon>
        <taxon>Cytophagia</taxon>
        <taxon>Cytophagales</taxon>
        <taxon>Splendidivirgaceae</taxon>
        <taxon>Agaribacillus</taxon>
    </lineage>
</organism>
<sequence>MLAICKDLEKTIEEVDARLSLLNETDLNHKPSLQKWSKKEILGHLIDSANNNLNRFIRGQYLDEPHIVYDQDQWVSIQNYQAMPLENVQQLWKIANLQIVNVLKNMPQKSFEKKCDTGKEQKELHTLSWLANDYLAHLHHHLNQIFSHS</sequence>
<dbReference type="Pfam" id="PF12867">
    <property type="entry name" value="DinB_2"/>
    <property type="match status" value="1"/>
</dbReference>
<evidence type="ECO:0000313" key="2">
    <source>
        <dbReference type="EMBL" id="MDN5213872.1"/>
    </source>
</evidence>
<keyword evidence="3" id="KW-1185">Reference proteome</keyword>
<feature type="domain" description="DinB-like" evidence="1">
    <location>
        <begin position="8"/>
        <end position="145"/>
    </location>
</feature>
<dbReference type="Gene3D" id="1.20.120.450">
    <property type="entry name" value="dinb family like domain"/>
    <property type="match status" value="1"/>
</dbReference>
<reference evidence="2" key="1">
    <citation type="submission" date="2023-06" db="EMBL/GenBank/DDBJ databases">
        <title>Genomic of Agaribacillus aureum.</title>
        <authorList>
            <person name="Wang G."/>
        </authorList>
    </citation>
    <scope>NUCLEOTIDE SEQUENCE</scope>
    <source>
        <strain evidence="2">BMA12</strain>
    </source>
</reference>
<dbReference type="InterPro" id="IPR024775">
    <property type="entry name" value="DinB-like"/>
</dbReference>
<accession>A0ABT8LA33</accession>
<comment type="caution">
    <text evidence="2">The sequence shown here is derived from an EMBL/GenBank/DDBJ whole genome shotgun (WGS) entry which is preliminary data.</text>
</comment>
<dbReference type="Proteomes" id="UP001172083">
    <property type="component" value="Unassembled WGS sequence"/>
</dbReference>